<organism evidence="1">
    <name type="scientific">Lepeophtheirus salmonis</name>
    <name type="common">Salmon louse</name>
    <name type="synonym">Caligus salmonis</name>
    <dbReference type="NCBI Taxonomy" id="72036"/>
    <lineage>
        <taxon>Eukaryota</taxon>
        <taxon>Metazoa</taxon>
        <taxon>Ecdysozoa</taxon>
        <taxon>Arthropoda</taxon>
        <taxon>Crustacea</taxon>
        <taxon>Multicrustacea</taxon>
        <taxon>Hexanauplia</taxon>
        <taxon>Copepoda</taxon>
        <taxon>Siphonostomatoida</taxon>
        <taxon>Caligidae</taxon>
        <taxon>Lepeophtheirus</taxon>
    </lineage>
</organism>
<dbReference type="AlphaFoldDB" id="A0A0K2TPP6"/>
<name>A0A0K2TPP6_LEPSM</name>
<evidence type="ECO:0000313" key="1">
    <source>
        <dbReference type="EMBL" id="CDW28018.1"/>
    </source>
</evidence>
<protein>
    <submittedName>
        <fullName evidence="1">Uncharacterized protein</fullName>
    </submittedName>
</protein>
<proteinExistence type="predicted"/>
<dbReference type="EMBL" id="HACA01010657">
    <property type="protein sequence ID" value="CDW28018.1"/>
    <property type="molecule type" value="Transcribed_RNA"/>
</dbReference>
<accession>A0A0K2TPP6</accession>
<reference evidence="1" key="1">
    <citation type="submission" date="2014-05" db="EMBL/GenBank/DDBJ databases">
        <authorList>
            <person name="Chronopoulou M."/>
        </authorList>
    </citation>
    <scope>NUCLEOTIDE SEQUENCE</scope>
    <source>
        <tissue evidence="1">Whole organism</tissue>
    </source>
</reference>
<sequence>MQIRRYLANIKICNASCQYVCSYSQLISGLNNVDWLNHKEFLLRFPTKIIKEGIVEIGKELGI</sequence>